<reference evidence="1" key="1">
    <citation type="submission" date="2021-01" db="EMBL/GenBank/DDBJ databases">
        <authorList>
            <person name="Corre E."/>
            <person name="Pelletier E."/>
            <person name="Niang G."/>
            <person name="Scheremetjew M."/>
            <person name="Finn R."/>
            <person name="Kale V."/>
            <person name="Holt S."/>
            <person name="Cochrane G."/>
            <person name="Meng A."/>
            <person name="Brown T."/>
            <person name="Cohen L."/>
        </authorList>
    </citation>
    <scope>NUCLEOTIDE SEQUENCE</scope>
    <source>
        <strain evidence="1">Ras09</strain>
    </source>
</reference>
<accession>A0A7S3FW36</accession>
<name>A0A7S3FW36_9SPIT</name>
<evidence type="ECO:0000313" key="1">
    <source>
        <dbReference type="EMBL" id="CAE0230132.1"/>
    </source>
</evidence>
<dbReference type="AlphaFoldDB" id="A0A7S3FW36"/>
<dbReference type="EMBL" id="HBIA01003673">
    <property type="protein sequence ID" value="CAE0230132.1"/>
    <property type="molecule type" value="Transcribed_RNA"/>
</dbReference>
<gene>
    <name evidence="1" type="ORF">SRAS04492_LOCUS1919</name>
</gene>
<sequence>MKSTMQHYFESYQGHQLTREIDMAIDTLNHHVHYIPGGVEIKNEGIFDIVLQTKGIIDEINWQTKTSLWPYTVAWATANAFNEEHWQKTVDSFERWCISYQGRKMMSEIDDVDSLLNSKLRVTDMPEIDFSFDFSFNMDLGLF</sequence>
<proteinExistence type="predicted"/>
<organism evidence="1">
    <name type="scientific">Strombidium rassoulzadegani</name>
    <dbReference type="NCBI Taxonomy" id="1082188"/>
    <lineage>
        <taxon>Eukaryota</taxon>
        <taxon>Sar</taxon>
        <taxon>Alveolata</taxon>
        <taxon>Ciliophora</taxon>
        <taxon>Intramacronucleata</taxon>
        <taxon>Spirotrichea</taxon>
        <taxon>Oligotrichia</taxon>
        <taxon>Strombidiidae</taxon>
        <taxon>Strombidium</taxon>
    </lineage>
</organism>
<protein>
    <submittedName>
        <fullName evidence="1">Uncharacterized protein</fullName>
    </submittedName>
</protein>